<accession>A0ABQ5UE03</accession>
<evidence type="ECO:0000256" key="8">
    <source>
        <dbReference type="HAMAP-Rule" id="MF_00147"/>
    </source>
</evidence>
<dbReference type="NCBIfam" id="TIGR00419">
    <property type="entry name" value="tim"/>
    <property type="match status" value="1"/>
</dbReference>
<comment type="similarity">
    <text evidence="3 8 9">Belongs to the triosephosphate isomerase family.</text>
</comment>
<dbReference type="PANTHER" id="PTHR21139">
    <property type="entry name" value="TRIOSEPHOSPHATE ISOMERASE"/>
    <property type="match status" value="1"/>
</dbReference>
<dbReference type="Gene3D" id="3.20.20.70">
    <property type="entry name" value="Aldolase class I"/>
    <property type="match status" value="1"/>
</dbReference>
<comment type="function">
    <text evidence="8">Involved in the gluconeogenesis. Catalyzes stereospecifically the conversion of dihydroxyacetone phosphate (DHAP) to D-glyceraldehyde-3-phosphate (G3P).</text>
</comment>
<reference evidence="10" key="1">
    <citation type="journal article" date="2014" name="Int. J. Syst. Evol. Microbiol.">
        <title>Complete genome of a new Firmicutes species belonging to the dominant human colonic microbiota ('Ruminococcus bicirculans') reveals two chromosomes and a selective capacity to utilize plant glucans.</title>
        <authorList>
            <consortium name="NISC Comparative Sequencing Program"/>
            <person name="Wegmann U."/>
            <person name="Louis P."/>
            <person name="Goesmann A."/>
            <person name="Henrissat B."/>
            <person name="Duncan S.H."/>
            <person name="Flint H.J."/>
        </authorList>
    </citation>
    <scope>NUCLEOTIDE SEQUENCE</scope>
    <source>
        <strain evidence="10">NBRC 103855</strain>
    </source>
</reference>
<sequence>MTTTLTPLIAGNWKMNGGRASLDELQSLADMLTTGEAPRAVVVVCPPATILAAVARQGASSGILAGGQDCHAAASGAHTGDIAAGMLADAGAQYVIVGHSERRAAYAETDADVRAKAEAAIGAGLKPIICVGEIEAERDSGNAETVVAAQLAGSIPDHAGQHEVIVAYEPVWAIGTGRTPTGEEIAQMHGRIRAILADRFGEKGAAIRILYGGSLKPQNAREILAIDNVNGGLVGGASLLAKDFYTIISAV</sequence>
<evidence type="ECO:0000256" key="2">
    <source>
        <dbReference type="ARBA" id="ARBA00004939"/>
    </source>
</evidence>
<feature type="binding site" evidence="8">
    <location>
        <begin position="235"/>
        <end position="236"/>
    </location>
    <ligand>
        <name>substrate</name>
    </ligand>
</feature>
<feature type="binding site" evidence="8">
    <location>
        <position position="214"/>
    </location>
    <ligand>
        <name>substrate</name>
    </ligand>
</feature>
<keyword evidence="5 8" id="KW-0963">Cytoplasm</keyword>
<dbReference type="EC" id="5.3.1.1" evidence="8 9"/>
<comment type="subunit">
    <text evidence="8 9">Homodimer.</text>
</comment>
<feature type="active site" description="Electrophile" evidence="8">
    <location>
        <position position="99"/>
    </location>
</feature>
<protein>
    <recommendedName>
        <fullName evidence="8 9">Triosephosphate isomerase</fullName>
        <shortName evidence="8">TIM</shortName>
        <shortName evidence="8">TPI</shortName>
        <ecNumber evidence="8 9">5.3.1.1</ecNumber>
    </recommendedName>
    <alternativeName>
        <fullName evidence="8">Triose-phosphate isomerase</fullName>
    </alternativeName>
</protein>
<dbReference type="InterPro" id="IPR035990">
    <property type="entry name" value="TIM_sf"/>
</dbReference>
<dbReference type="PANTHER" id="PTHR21139:SF42">
    <property type="entry name" value="TRIOSEPHOSPHATE ISOMERASE"/>
    <property type="match status" value="1"/>
</dbReference>
<comment type="pathway">
    <text evidence="2">Carbohydrate metabolism; erythritol degradation.</text>
</comment>
<dbReference type="Pfam" id="PF00121">
    <property type="entry name" value="TIM"/>
    <property type="match status" value="1"/>
</dbReference>
<evidence type="ECO:0000256" key="7">
    <source>
        <dbReference type="ARBA" id="ARBA00023235"/>
    </source>
</evidence>
<dbReference type="PROSITE" id="PS51440">
    <property type="entry name" value="TIM_2"/>
    <property type="match status" value="1"/>
</dbReference>
<comment type="pathway">
    <text evidence="8 9">Carbohydrate biosynthesis; gluconeogenesis.</text>
</comment>
<evidence type="ECO:0000313" key="11">
    <source>
        <dbReference type="Proteomes" id="UP001161406"/>
    </source>
</evidence>
<dbReference type="HAMAP" id="MF_00147_B">
    <property type="entry name" value="TIM_B"/>
    <property type="match status" value="1"/>
</dbReference>
<feature type="binding site" evidence="8">
    <location>
        <position position="175"/>
    </location>
    <ligand>
        <name>substrate</name>
    </ligand>
</feature>
<comment type="caution">
    <text evidence="10">The sequence shown here is derived from an EMBL/GenBank/DDBJ whole genome shotgun (WGS) entry which is preliminary data.</text>
</comment>
<dbReference type="InterPro" id="IPR013785">
    <property type="entry name" value="Aldolase_TIM"/>
</dbReference>
<name>A0ABQ5UE03_9HYPH</name>
<dbReference type="PROSITE" id="PS00171">
    <property type="entry name" value="TIM_1"/>
    <property type="match status" value="1"/>
</dbReference>
<evidence type="ECO:0000256" key="5">
    <source>
        <dbReference type="ARBA" id="ARBA00022490"/>
    </source>
</evidence>
<evidence type="ECO:0000256" key="1">
    <source>
        <dbReference type="ARBA" id="ARBA00000148"/>
    </source>
</evidence>
<proteinExistence type="inferred from homology"/>
<keyword evidence="11" id="KW-1185">Reference proteome</keyword>
<reference evidence="10" key="2">
    <citation type="submission" date="2023-01" db="EMBL/GenBank/DDBJ databases">
        <title>Draft genome sequence of Devosia yakushimensis strain NBRC 103855.</title>
        <authorList>
            <person name="Sun Q."/>
            <person name="Mori K."/>
        </authorList>
    </citation>
    <scope>NUCLEOTIDE SEQUENCE</scope>
    <source>
        <strain evidence="10">NBRC 103855</strain>
    </source>
</reference>
<dbReference type="Proteomes" id="UP001161406">
    <property type="component" value="Unassembled WGS sequence"/>
</dbReference>
<gene>
    <name evidence="8 10" type="primary">tpiA</name>
    <name evidence="10" type="ORF">GCM10007913_13620</name>
</gene>
<evidence type="ECO:0000256" key="9">
    <source>
        <dbReference type="RuleBase" id="RU363013"/>
    </source>
</evidence>
<comment type="catalytic activity">
    <reaction evidence="8 9">
        <text>D-glyceraldehyde 3-phosphate = dihydroxyacetone phosphate</text>
        <dbReference type="Rhea" id="RHEA:18585"/>
        <dbReference type="ChEBI" id="CHEBI:57642"/>
        <dbReference type="ChEBI" id="CHEBI:59776"/>
        <dbReference type="EC" id="5.3.1.1"/>
    </reaction>
</comment>
<dbReference type="RefSeq" id="WP_284389203.1">
    <property type="nucleotide sequence ID" value="NZ_BSNG01000001.1"/>
</dbReference>
<comment type="catalytic activity">
    <reaction evidence="1">
        <text>L-erythrulose 1-phosphate = D-erythrulose 4-phosphate</text>
        <dbReference type="Rhea" id="RHEA:49588"/>
        <dbReference type="ChEBI" id="CHEBI:58002"/>
        <dbReference type="ChEBI" id="CHEBI:90796"/>
        <dbReference type="EC" id="5.3.1.33"/>
    </reaction>
</comment>
<comment type="subcellular location">
    <subcellularLocation>
        <location evidence="8 9">Cytoplasm</location>
    </subcellularLocation>
</comment>
<comment type="pathway">
    <text evidence="8 9">Carbohydrate degradation; glycolysis; D-glyceraldehyde 3-phosphate from glycerone phosphate: step 1/1.</text>
</comment>
<feature type="active site" description="Proton acceptor" evidence="8">
    <location>
        <position position="169"/>
    </location>
</feature>
<keyword evidence="6 8" id="KW-0324">Glycolysis</keyword>
<evidence type="ECO:0000313" key="10">
    <source>
        <dbReference type="EMBL" id="GLQ09430.1"/>
    </source>
</evidence>
<keyword evidence="7 8" id="KW-0413">Isomerase</keyword>
<dbReference type="InterPro" id="IPR020861">
    <property type="entry name" value="Triosephosphate_isomerase_AS"/>
</dbReference>
<dbReference type="GO" id="GO:0016853">
    <property type="term" value="F:isomerase activity"/>
    <property type="evidence" value="ECO:0007669"/>
    <property type="project" value="UniProtKB-KW"/>
</dbReference>
<evidence type="ECO:0000256" key="6">
    <source>
        <dbReference type="ARBA" id="ARBA00023152"/>
    </source>
</evidence>
<evidence type="ECO:0000256" key="3">
    <source>
        <dbReference type="ARBA" id="ARBA00007422"/>
    </source>
</evidence>
<dbReference type="EMBL" id="BSNG01000001">
    <property type="protein sequence ID" value="GLQ09430.1"/>
    <property type="molecule type" value="Genomic_DNA"/>
</dbReference>
<dbReference type="InterPro" id="IPR000652">
    <property type="entry name" value="Triosephosphate_isomerase"/>
</dbReference>
<dbReference type="InterPro" id="IPR022896">
    <property type="entry name" value="TrioseP_Isoase_bac/euk"/>
</dbReference>
<dbReference type="SUPFAM" id="SSF51351">
    <property type="entry name" value="Triosephosphate isomerase (TIM)"/>
    <property type="match status" value="1"/>
</dbReference>
<feature type="binding site" evidence="8">
    <location>
        <begin position="12"/>
        <end position="14"/>
    </location>
    <ligand>
        <name>substrate</name>
    </ligand>
</feature>
<dbReference type="CDD" id="cd00311">
    <property type="entry name" value="TIM"/>
    <property type="match status" value="1"/>
</dbReference>
<keyword evidence="4 8" id="KW-0312">Gluconeogenesis</keyword>
<evidence type="ECO:0000256" key="4">
    <source>
        <dbReference type="ARBA" id="ARBA00022432"/>
    </source>
</evidence>
<organism evidence="10 11">
    <name type="scientific">Devosia yakushimensis</name>
    <dbReference type="NCBI Taxonomy" id="470028"/>
    <lineage>
        <taxon>Bacteria</taxon>
        <taxon>Pseudomonadati</taxon>
        <taxon>Pseudomonadota</taxon>
        <taxon>Alphaproteobacteria</taxon>
        <taxon>Hyphomicrobiales</taxon>
        <taxon>Devosiaceae</taxon>
        <taxon>Devosia</taxon>
    </lineage>
</organism>